<evidence type="ECO:0000256" key="1">
    <source>
        <dbReference type="SAM" id="Phobius"/>
    </source>
</evidence>
<gene>
    <name evidence="2" type="ORF">DCW48_01670</name>
</gene>
<comment type="caution">
    <text evidence="2">The sequence shown here is derived from an EMBL/GenBank/DDBJ whole genome shotgun (WGS) entry which is preliminary data.</text>
</comment>
<feature type="transmembrane region" description="Helical" evidence="1">
    <location>
        <begin position="21"/>
        <end position="39"/>
    </location>
</feature>
<name>A0A351R8P2_9PROT</name>
<protein>
    <submittedName>
        <fullName evidence="2">Uncharacterized protein</fullName>
    </submittedName>
</protein>
<dbReference type="AlphaFoldDB" id="A0A351R8P2"/>
<keyword evidence="1" id="KW-0812">Transmembrane</keyword>
<organism evidence="2 3">
    <name type="scientific">Methylotenera mobilis</name>
    <dbReference type="NCBI Taxonomy" id="359408"/>
    <lineage>
        <taxon>Bacteria</taxon>
        <taxon>Pseudomonadati</taxon>
        <taxon>Pseudomonadota</taxon>
        <taxon>Betaproteobacteria</taxon>
        <taxon>Nitrosomonadales</taxon>
        <taxon>Methylophilaceae</taxon>
        <taxon>Methylotenera</taxon>
    </lineage>
</organism>
<dbReference type="EMBL" id="DNAA01000041">
    <property type="protein sequence ID" value="HBA08413.1"/>
    <property type="molecule type" value="Genomic_DNA"/>
</dbReference>
<dbReference type="SUPFAM" id="SSF54523">
    <property type="entry name" value="Pili subunits"/>
    <property type="match status" value="1"/>
</dbReference>
<dbReference type="InterPro" id="IPR045584">
    <property type="entry name" value="Pilin-like"/>
</dbReference>
<keyword evidence="1" id="KW-0472">Membrane</keyword>
<keyword evidence="1" id="KW-1133">Transmembrane helix</keyword>
<reference evidence="2 3" key="1">
    <citation type="journal article" date="2018" name="Nat. Biotechnol.">
        <title>A standardized bacterial taxonomy based on genome phylogeny substantially revises the tree of life.</title>
        <authorList>
            <person name="Parks D.H."/>
            <person name="Chuvochina M."/>
            <person name="Waite D.W."/>
            <person name="Rinke C."/>
            <person name="Skarshewski A."/>
            <person name="Chaumeil P.A."/>
            <person name="Hugenholtz P."/>
        </authorList>
    </citation>
    <scope>NUCLEOTIDE SEQUENCE [LARGE SCALE GENOMIC DNA]</scope>
    <source>
        <strain evidence="2">UBA9958</strain>
    </source>
</reference>
<evidence type="ECO:0000313" key="2">
    <source>
        <dbReference type="EMBL" id="HBA08413.1"/>
    </source>
</evidence>
<evidence type="ECO:0000313" key="3">
    <source>
        <dbReference type="Proteomes" id="UP000264313"/>
    </source>
</evidence>
<proteinExistence type="predicted"/>
<sequence length="158" mass="17928">MPAFLKKHHIGLHAGLHRFDFAITLMIISVLATLLLYSVNRIQSNIEKMTHEAELNNIRLAIAESWVHKHATHESVNVKNLVNTNPMRFINELPSNYIGEKSAKPVDLYGIWYFDTFRKQLVYVYSDATEVRYALTNTAMRQSSSLLSAGGLDLAPVE</sequence>
<dbReference type="Proteomes" id="UP000264313">
    <property type="component" value="Unassembled WGS sequence"/>
</dbReference>
<accession>A0A351R8P2</accession>
<dbReference type="STRING" id="1132855.GCA_000384255_01424"/>